<feature type="compositionally biased region" description="Polar residues" evidence="2">
    <location>
        <begin position="442"/>
        <end position="462"/>
    </location>
</feature>
<feature type="domain" description="PDZ" evidence="3">
    <location>
        <begin position="266"/>
        <end position="335"/>
    </location>
</feature>
<dbReference type="InterPro" id="IPR036034">
    <property type="entry name" value="PDZ_sf"/>
</dbReference>
<dbReference type="Pfam" id="PF00595">
    <property type="entry name" value="PDZ"/>
    <property type="match status" value="2"/>
</dbReference>
<feature type="compositionally biased region" description="Polar residues" evidence="2">
    <location>
        <begin position="505"/>
        <end position="518"/>
    </location>
</feature>
<evidence type="ECO:0000259" key="3">
    <source>
        <dbReference type="PROSITE" id="PS50106"/>
    </source>
</evidence>
<accession>A0ABP0VDP2</accession>
<feature type="compositionally biased region" description="Polar residues" evidence="2">
    <location>
        <begin position="1073"/>
        <end position="1095"/>
    </location>
</feature>
<protein>
    <recommendedName>
        <fullName evidence="3">PDZ domain-containing protein</fullName>
    </recommendedName>
</protein>
<feature type="region of interest" description="Disordered" evidence="2">
    <location>
        <begin position="493"/>
        <end position="533"/>
    </location>
</feature>
<dbReference type="PANTHER" id="PTHR46360:SF1">
    <property type="entry name" value="DISKS LARGE HOMOLOG 5"/>
    <property type="match status" value="1"/>
</dbReference>
<feature type="domain" description="PDZ" evidence="3">
    <location>
        <begin position="1100"/>
        <end position="1147"/>
    </location>
</feature>
<feature type="region of interest" description="Disordered" evidence="2">
    <location>
        <begin position="786"/>
        <end position="807"/>
    </location>
</feature>
<keyword evidence="5" id="KW-1185">Reference proteome</keyword>
<dbReference type="PROSITE" id="PS50106">
    <property type="entry name" value="PDZ"/>
    <property type="match status" value="3"/>
</dbReference>
<dbReference type="InterPro" id="IPR053004">
    <property type="entry name" value="MAGUK_Signaling_Regulators"/>
</dbReference>
<feature type="region of interest" description="Disordered" evidence="2">
    <location>
        <begin position="434"/>
        <end position="465"/>
    </location>
</feature>
<feature type="compositionally biased region" description="Acidic residues" evidence="2">
    <location>
        <begin position="986"/>
        <end position="1010"/>
    </location>
</feature>
<name>A0ABP0VDP2_9BRYO</name>
<keyword evidence="1" id="KW-0175">Coiled coil</keyword>
<dbReference type="Gene3D" id="2.30.30.40">
    <property type="entry name" value="SH3 Domains"/>
    <property type="match status" value="1"/>
</dbReference>
<feature type="compositionally biased region" description="Low complexity" evidence="2">
    <location>
        <begin position="494"/>
        <end position="504"/>
    </location>
</feature>
<feature type="compositionally biased region" description="Low complexity" evidence="2">
    <location>
        <begin position="1014"/>
        <end position="1024"/>
    </location>
</feature>
<dbReference type="PANTHER" id="PTHR46360">
    <property type="entry name" value="DISKS LARGE HOMOLOG 5"/>
    <property type="match status" value="1"/>
</dbReference>
<organism evidence="4 5">
    <name type="scientific">Sphagnum jensenii</name>
    <dbReference type="NCBI Taxonomy" id="128206"/>
    <lineage>
        <taxon>Eukaryota</taxon>
        <taxon>Viridiplantae</taxon>
        <taxon>Streptophyta</taxon>
        <taxon>Embryophyta</taxon>
        <taxon>Bryophyta</taxon>
        <taxon>Sphagnophytina</taxon>
        <taxon>Sphagnopsida</taxon>
        <taxon>Sphagnales</taxon>
        <taxon>Sphagnaceae</taxon>
        <taxon>Sphagnum</taxon>
    </lineage>
</organism>
<feature type="region of interest" description="Disordered" evidence="2">
    <location>
        <begin position="828"/>
        <end position="866"/>
    </location>
</feature>
<dbReference type="SMART" id="SM00228">
    <property type="entry name" value="PDZ"/>
    <property type="match status" value="3"/>
</dbReference>
<evidence type="ECO:0000313" key="5">
    <source>
        <dbReference type="Proteomes" id="UP001497444"/>
    </source>
</evidence>
<feature type="compositionally biased region" description="Low complexity" evidence="2">
    <location>
        <begin position="838"/>
        <end position="863"/>
    </location>
</feature>
<evidence type="ECO:0000256" key="1">
    <source>
        <dbReference type="SAM" id="Coils"/>
    </source>
</evidence>
<sequence length="1232" mass="135964">MKEINQAMAVRIKATKDMARLTEERNAAVQEYSLIMSERDSVHKEIEKLQEEHSEMLKRSKSLENDKKVMLEEIESLKREIASALFDRDRVLKACNDLREKYGDYVTGINDEVTSPTSPSRSAHNFWGSSSSGVSSSWAQVMSKSTNGDLIKSNHMSAASSNSSVSTFSHQQNKLCSNTRLDNIDQANTEIESLRKQVERLQTDLIEAQQEVEVCKRRRDWAFSERDKIVLERESIRTLCDKLRRERDRALNLTVQRKKATRFVQTINYSVDNGQEHGIVLESGYYVSRINAGSVAAKEGNLAIGDRVLYINGKSIDGISSYDVMQTLHSSSNIVLQIMKNSINVCSQPNGNSSNVNNSKTVSESNDSKSSHQRERQRKMVSMCSQTDDSLSLPPRPPVPLDYQSLSRTTVTTLHPIKRKERKSLGIFANSNVKSEKVVPTSDISQSSITNAEPKQSSNNNNMKEERMTPSSFLIFEPASEAALIDYHHHSKRNSTLSSRSSNTQTLPLNATNNQKTLSPTYSSASSSSQSYNSAKKETLDLKIYRPLKPLTNSPLDYSVVSAQTKDKNVLDYYKHRANVKQIRPHSVHDVLTDARVVSESLSPTTLSLTGDQSYDSFRANASSPTPTNVPIPPIRNSTAFAYYALNNISHPQTGLLHVHHNHFATNSHITRGTPQTAIRHSTNSPHTLISPYISRSGDSLLSGNEHQLHSHDLSHSRSVSAYQGNGRPYTVKDNLVNRYSITPSPSPSQYSGLFGGPSPSHSMDIVTSGANGAHFHNLQSKRMVAPQHTHQSHLHHSSITSTNGYRSDENNFGISSIDGLSTFPKRNQRFRIPSNPSVTSKSSGGKLSTSSIDKASSSILSDRGSPMPCSYHVDWLSPHSGSSDGSDRTAKAGDVRSIYIERSSAPLGIQINCDTQGTGGVFVSQVNENSLAALAGLLVGDQLLEICGINMRNANYTLAANVLRQCGDTIRMLVQYNPDKYKETEEADSDDADADEDEDMEDEDEDDTGPNDSTSTSTPQSSPIEHTAKPIIVRTNTNPNEDENIPSSATSTLTRSKAASRSASNASRNTEKTLTNYSISERQSSNSFKQSSNACEPRRIVLKKMNSNLGIKLFGGNAVGIFIHSIRDDSLANGPNGLKPGDQILEDQRTGDSFYIRAAFDRPSIDNSLAFRKDDILFVDNTMFNGVPGLWRAWLVDQEGQKVKNGVIPSVGVRTLSALLLQLSMKSVIRF</sequence>
<feature type="compositionally biased region" description="Low complexity" evidence="2">
    <location>
        <begin position="519"/>
        <end position="533"/>
    </location>
</feature>
<dbReference type="EMBL" id="CAXAQS010000655">
    <property type="protein sequence ID" value="CAK9252561.1"/>
    <property type="molecule type" value="Genomic_DNA"/>
</dbReference>
<feature type="compositionally biased region" description="Low complexity" evidence="2">
    <location>
        <begin position="349"/>
        <end position="365"/>
    </location>
</feature>
<dbReference type="SUPFAM" id="SSF50156">
    <property type="entry name" value="PDZ domain-like"/>
    <property type="match status" value="3"/>
</dbReference>
<dbReference type="InterPro" id="IPR001478">
    <property type="entry name" value="PDZ"/>
</dbReference>
<proteinExistence type="predicted"/>
<reference evidence="4" key="1">
    <citation type="submission" date="2024-02" db="EMBL/GenBank/DDBJ databases">
        <authorList>
            <consortium name="ELIXIR-Norway"/>
            <consortium name="Elixir Norway"/>
        </authorList>
    </citation>
    <scope>NUCLEOTIDE SEQUENCE</scope>
</reference>
<feature type="compositionally biased region" description="Low complexity" evidence="2">
    <location>
        <begin position="1048"/>
        <end position="1069"/>
    </location>
</feature>
<feature type="region of interest" description="Disordered" evidence="2">
    <location>
        <begin position="981"/>
        <end position="1095"/>
    </location>
</feature>
<feature type="coiled-coil region" evidence="1">
    <location>
        <begin position="11"/>
        <end position="80"/>
    </location>
</feature>
<gene>
    <name evidence="4" type="ORF">CSSPJE1EN1_LOCUS27939</name>
</gene>
<evidence type="ECO:0000256" key="2">
    <source>
        <dbReference type="SAM" id="MobiDB-lite"/>
    </source>
</evidence>
<dbReference type="CDD" id="cd11860">
    <property type="entry name" value="SH3_DLG5"/>
    <property type="match status" value="1"/>
</dbReference>
<feature type="domain" description="PDZ" evidence="3">
    <location>
        <begin position="898"/>
        <end position="979"/>
    </location>
</feature>
<dbReference type="Proteomes" id="UP001497444">
    <property type="component" value="Unassembled WGS sequence"/>
</dbReference>
<comment type="caution">
    <text evidence="4">The sequence shown here is derived from an EMBL/GenBank/DDBJ whole genome shotgun (WGS) entry which is preliminary data.</text>
</comment>
<dbReference type="Gene3D" id="2.30.42.10">
    <property type="match status" value="3"/>
</dbReference>
<feature type="coiled-coil region" evidence="1">
    <location>
        <begin position="184"/>
        <end position="218"/>
    </location>
</feature>
<dbReference type="InterPro" id="IPR035537">
    <property type="entry name" value="DLG5_SH3"/>
</dbReference>
<evidence type="ECO:0000313" key="4">
    <source>
        <dbReference type="EMBL" id="CAK9252561.1"/>
    </source>
</evidence>
<feature type="region of interest" description="Disordered" evidence="2">
    <location>
        <begin position="349"/>
        <end position="407"/>
    </location>
</feature>